<reference evidence="4 5" key="1">
    <citation type="journal article" date="2020" name="G3 (Bethesda)">
        <title>Improved Reference Genome for Cyclotella cryptica CCMP332, a Model for Cell Wall Morphogenesis, Salinity Adaptation, and Lipid Production in Diatoms (Bacillariophyta).</title>
        <authorList>
            <person name="Roberts W.R."/>
            <person name="Downey K.M."/>
            <person name="Ruck E.C."/>
            <person name="Traller J.C."/>
            <person name="Alverson A.J."/>
        </authorList>
    </citation>
    <scope>NUCLEOTIDE SEQUENCE [LARGE SCALE GENOMIC DNA]</scope>
    <source>
        <strain evidence="4 5">CCMP332</strain>
    </source>
</reference>
<dbReference type="Pfam" id="PF04755">
    <property type="entry name" value="PAP_fibrillin"/>
    <property type="match status" value="1"/>
</dbReference>
<proteinExistence type="predicted"/>
<dbReference type="GO" id="GO:0009536">
    <property type="term" value="C:plastid"/>
    <property type="evidence" value="ECO:0007669"/>
    <property type="project" value="UniProtKB-SubCell"/>
</dbReference>
<keyword evidence="2" id="KW-0934">Plastid</keyword>
<evidence type="ECO:0000313" key="5">
    <source>
        <dbReference type="Proteomes" id="UP001516023"/>
    </source>
</evidence>
<evidence type="ECO:0000256" key="2">
    <source>
        <dbReference type="ARBA" id="ARBA00022640"/>
    </source>
</evidence>
<evidence type="ECO:0000313" key="4">
    <source>
        <dbReference type="EMBL" id="KAL3794313.1"/>
    </source>
</evidence>
<dbReference type="InterPro" id="IPR006843">
    <property type="entry name" value="PAP/fibrillin_dom"/>
</dbReference>
<sequence length="318" mass="34815">MNYHTCSESNNTGIVSLSTISADIGHFLEERGEWLLTRSHLLSQRTHPKLRGALPALSTNLGNNVSVNHSHLHCFGSLAGAYSIGSMLFNTPSTNRRSAGIGQRLASLAPLRAVESPTSFVSDVIKKFYLGNFRGDNGSSTRDDLADQLIKTCKKLGQVGSKLSQEDRASIDDIANMLSAFSERAPAKFDLQGTHSLVYSASPGGSSGAIGPFVGKVTQSFLNEEKFINRVELLNGIFKIELNAERRVLDDDRIKVTFKETAFSLFGIEVIRKEVKGQGVWRCVFAGTVNLPKEDGEVERVLVRVLKTPSTFVIVQRQ</sequence>
<evidence type="ECO:0000256" key="1">
    <source>
        <dbReference type="ARBA" id="ARBA00004474"/>
    </source>
</evidence>
<dbReference type="Proteomes" id="UP001516023">
    <property type="component" value="Unassembled WGS sequence"/>
</dbReference>
<gene>
    <name evidence="4" type="ORF">HJC23_012438</name>
</gene>
<feature type="domain" description="Plastid lipid-associated protein/fibrillin conserved" evidence="3">
    <location>
        <begin position="147"/>
        <end position="266"/>
    </location>
</feature>
<evidence type="ECO:0000259" key="3">
    <source>
        <dbReference type="Pfam" id="PF04755"/>
    </source>
</evidence>
<comment type="caution">
    <text evidence="4">The sequence shown here is derived from an EMBL/GenBank/DDBJ whole genome shotgun (WGS) entry which is preliminary data.</text>
</comment>
<name>A0ABD3Q237_9STRA</name>
<protein>
    <recommendedName>
        <fullName evidence="3">Plastid lipid-associated protein/fibrillin conserved domain-containing protein</fullName>
    </recommendedName>
</protein>
<accession>A0ABD3Q237</accession>
<organism evidence="4 5">
    <name type="scientific">Cyclotella cryptica</name>
    <dbReference type="NCBI Taxonomy" id="29204"/>
    <lineage>
        <taxon>Eukaryota</taxon>
        <taxon>Sar</taxon>
        <taxon>Stramenopiles</taxon>
        <taxon>Ochrophyta</taxon>
        <taxon>Bacillariophyta</taxon>
        <taxon>Coscinodiscophyceae</taxon>
        <taxon>Thalassiosirophycidae</taxon>
        <taxon>Stephanodiscales</taxon>
        <taxon>Stephanodiscaceae</taxon>
        <taxon>Cyclotella</taxon>
    </lineage>
</organism>
<dbReference type="AlphaFoldDB" id="A0ABD3Q237"/>
<dbReference type="EMBL" id="JABMIG020000082">
    <property type="protein sequence ID" value="KAL3794313.1"/>
    <property type="molecule type" value="Genomic_DNA"/>
</dbReference>
<comment type="subcellular location">
    <subcellularLocation>
        <location evidence="1">Plastid</location>
    </subcellularLocation>
</comment>
<keyword evidence="5" id="KW-1185">Reference proteome</keyword>